<keyword evidence="3" id="KW-1185">Reference proteome</keyword>
<name>A0A9Q3CTT6_9BASI</name>
<evidence type="ECO:0000313" key="2">
    <source>
        <dbReference type="EMBL" id="MBW0488391.1"/>
    </source>
</evidence>
<evidence type="ECO:0000256" key="1">
    <source>
        <dbReference type="SAM" id="MobiDB-lite"/>
    </source>
</evidence>
<accession>A0A9Q3CTT6</accession>
<sequence length="134" mass="15544">MRDLFVGLFTIIKLIGKNSVEVKLTEAFSRKHPVCPVSLVKPTFQKEEDKLPSRTKNTNPQEMVEVQDSPGPVKKIIKARKIALHGKDQRQYLVRFKNHPEDKDKWLAKDAIPDGNIHLRRLRSSRRTKKSHQL</sequence>
<proteinExistence type="predicted"/>
<protein>
    <recommendedName>
        <fullName evidence="4">Chromo domain-containing protein</fullName>
    </recommendedName>
</protein>
<comment type="caution">
    <text evidence="2">The sequence shown here is derived from an EMBL/GenBank/DDBJ whole genome shotgun (WGS) entry which is preliminary data.</text>
</comment>
<dbReference type="Proteomes" id="UP000765509">
    <property type="component" value="Unassembled WGS sequence"/>
</dbReference>
<dbReference type="OrthoDB" id="4360000at2759"/>
<organism evidence="2 3">
    <name type="scientific">Austropuccinia psidii MF-1</name>
    <dbReference type="NCBI Taxonomy" id="1389203"/>
    <lineage>
        <taxon>Eukaryota</taxon>
        <taxon>Fungi</taxon>
        <taxon>Dikarya</taxon>
        <taxon>Basidiomycota</taxon>
        <taxon>Pucciniomycotina</taxon>
        <taxon>Pucciniomycetes</taxon>
        <taxon>Pucciniales</taxon>
        <taxon>Sphaerophragmiaceae</taxon>
        <taxon>Austropuccinia</taxon>
    </lineage>
</organism>
<evidence type="ECO:0000313" key="3">
    <source>
        <dbReference type="Proteomes" id="UP000765509"/>
    </source>
</evidence>
<dbReference type="InterPro" id="IPR016197">
    <property type="entry name" value="Chromo-like_dom_sf"/>
</dbReference>
<gene>
    <name evidence="2" type="ORF">O181_028106</name>
</gene>
<evidence type="ECO:0008006" key="4">
    <source>
        <dbReference type="Google" id="ProtNLM"/>
    </source>
</evidence>
<dbReference type="Gene3D" id="2.40.50.40">
    <property type="match status" value="1"/>
</dbReference>
<dbReference type="AlphaFoldDB" id="A0A9Q3CTT6"/>
<dbReference type="EMBL" id="AVOT02009582">
    <property type="protein sequence ID" value="MBW0488391.1"/>
    <property type="molecule type" value="Genomic_DNA"/>
</dbReference>
<reference evidence="2" key="1">
    <citation type="submission" date="2021-03" db="EMBL/GenBank/DDBJ databases">
        <title>Draft genome sequence of rust myrtle Austropuccinia psidii MF-1, a brazilian biotype.</title>
        <authorList>
            <person name="Quecine M.C."/>
            <person name="Pachon D.M.R."/>
            <person name="Bonatelli M.L."/>
            <person name="Correr F.H."/>
            <person name="Franceschini L.M."/>
            <person name="Leite T.F."/>
            <person name="Margarido G.R.A."/>
            <person name="Almeida C.A."/>
            <person name="Ferrarezi J.A."/>
            <person name="Labate C.A."/>
        </authorList>
    </citation>
    <scope>NUCLEOTIDE SEQUENCE</scope>
    <source>
        <strain evidence="2">MF-1</strain>
    </source>
</reference>
<dbReference type="SUPFAM" id="SSF54160">
    <property type="entry name" value="Chromo domain-like"/>
    <property type="match status" value="1"/>
</dbReference>
<feature type="region of interest" description="Disordered" evidence="1">
    <location>
        <begin position="47"/>
        <end position="69"/>
    </location>
</feature>